<feature type="region of interest" description="Disordered" evidence="1">
    <location>
        <begin position="172"/>
        <end position="211"/>
    </location>
</feature>
<dbReference type="GO" id="GO:0034454">
    <property type="term" value="P:microtubule anchoring at centrosome"/>
    <property type="evidence" value="ECO:0007669"/>
    <property type="project" value="InterPro"/>
</dbReference>
<proteinExistence type="predicted"/>
<dbReference type="AlphaFoldDB" id="A0A0B6YXY9"/>
<evidence type="ECO:0000259" key="2">
    <source>
        <dbReference type="Pfam" id="PF15717"/>
    </source>
</evidence>
<dbReference type="GO" id="GO:1905515">
    <property type="term" value="P:non-motile cilium assembly"/>
    <property type="evidence" value="ECO:0007669"/>
    <property type="project" value="TreeGrafter"/>
</dbReference>
<dbReference type="GO" id="GO:0071539">
    <property type="term" value="P:protein localization to centrosome"/>
    <property type="evidence" value="ECO:0007669"/>
    <property type="project" value="InterPro"/>
</dbReference>
<evidence type="ECO:0000256" key="1">
    <source>
        <dbReference type="SAM" id="MobiDB-lite"/>
    </source>
</evidence>
<feature type="non-terminal residue" evidence="3">
    <location>
        <position position="1"/>
    </location>
</feature>
<gene>
    <name evidence="3" type="primary">ORF39172</name>
</gene>
<sequence>NPFRLQEEIRTVERDQLKKQTRTSGTSQNLSWDYAEEVDEQSSCSTSEDGFQEYPTFQYSRTIMEQLGQQIKDIFAVAVPVVKKYMNDVCSIQLLSYIKHLIISNTNQIVGDQDFVRQFQRQLATILESSFKKYEGRRMRDCGEDLLMDISDVLYNELAFFRLMQNLDNPTSTGKIKSTVGSNQVQSVRTDRNSEPQDIEDKEDGEDKQVSKIELVQSKTKCLKRFRRDEDDETVVN</sequence>
<dbReference type="GO" id="GO:0036064">
    <property type="term" value="C:ciliary basal body"/>
    <property type="evidence" value="ECO:0007669"/>
    <property type="project" value="TreeGrafter"/>
</dbReference>
<organism evidence="3">
    <name type="scientific">Arion vulgaris</name>
    <dbReference type="NCBI Taxonomy" id="1028688"/>
    <lineage>
        <taxon>Eukaryota</taxon>
        <taxon>Metazoa</taxon>
        <taxon>Spiralia</taxon>
        <taxon>Lophotrochozoa</taxon>
        <taxon>Mollusca</taxon>
        <taxon>Gastropoda</taxon>
        <taxon>Heterobranchia</taxon>
        <taxon>Euthyneura</taxon>
        <taxon>Panpulmonata</taxon>
        <taxon>Eupulmonata</taxon>
        <taxon>Stylommatophora</taxon>
        <taxon>Helicina</taxon>
        <taxon>Arionoidea</taxon>
        <taxon>Arionidae</taxon>
        <taxon>Arion</taxon>
    </lineage>
</organism>
<feature type="non-terminal residue" evidence="3">
    <location>
        <position position="237"/>
    </location>
</feature>
<feature type="domain" description="Pericentriolar material 1 protein C-terminal" evidence="2">
    <location>
        <begin position="9"/>
        <end position="201"/>
    </location>
</feature>
<protein>
    <recommendedName>
        <fullName evidence="2">Pericentriolar material 1 protein C-terminal domain-containing protein</fullName>
    </recommendedName>
</protein>
<name>A0A0B6YXY9_9EUPU</name>
<dbReference type="EMBL" id="HACG01013495">
    <property type="protein sequence ID" value="CEK60360.1"/>
    <property type="molecule type" value="Transcribed_RNA"/>
</dbReference>
<reference evidence="3" key="1">
    <citation type="submission" date="2014-12" db="EMBL/GenBank/DDBJ databases">
        <title>Insight into the proteome of Arion vulgaris.</title>
        <authorList>
            <person name="Aradska J."/>
            <person name="Bulat T."/>
            <person name="Smidak R."/>
            <person name="Sarate P."/>
            <person name="Gangsoo J."/>
            <person name="Sialana F."/>
            <person name="Bilban M."/>
            <person name="Lubec G."/>
        </authorList>
    </citation>
    <scope>NUCLEOTIDE SEQUENCE</scope>
    <source>
        <tissue evidence="3">Skin</tissue>
    </source>
</reference>
<dbReference type="GO" id="GO:0034451">
    <property type="term" value="C:centriolar satellite"/>
    <property type="evidence" value="ECO:0007669"/>
    <property type="project" value="TreeGrafter"/>
</dbReference>
<accession>A0A0B6YXY9</accession>
<feature type="compositionally biased region" description="Polar residues" evidence="1">
    <location>
        <begin position="172"/>
        <end position="188"/>
    </location>
</feature>
<dbReference type="InterPro" id="IPR031446">
    <property type="entry name" value="PCM1_C"/>
</dbReference>
<dbReference type="PANTHER" id="PTHR14164:SF12">
    <property type="entry name" value="PERICENTRIOLAR MATERIAL 1 PROTEIN"/>
    <property type="match status" value="1"/>
</dbReference>
<dbReference type="InterPro" id="IPR024138">
    <property type="entry name" value="Pericentriolar_Pcm1"/>
</dbReference>
<dbReference type="PANTHER" id="PTHR14164">
    <property type="entry name" value="PERICENTRIOLAR MATERIAL 1-RELATED"/>
    <property type="match status" value="1"/>
</dbReference>
<evidence type="ECO:0000313" key="3">
    <source>
        <dbReference type="EMBL" id="CEK60360.1"/>
    </source>
</evidence>
<dbReference type="Pfam" id="PF15717">
    <property type="entry name" value="PCM1_C"/>
    <property type="match status" value="1"/>
</dbReference>